<sequence length="517" mass="61921">MKKLPIGIQDYKEIIEGNYIYVDKTKYIFDLIDNGKYYFLSRPRRFGKSLTISTLYYIFKGEKELFKDTYIYNKWEFKEYPIIKLDMSDNILKDLESFLKSLDNNIEKIYKEYEITPDIDDVSMKFGNLIEFLNKKYNKKVVILIDEYESPILEHINNKKEAEEIRGFLREFYKKVKTKDEYIKFVFITGITKFTLKSNYSGLNNLNDISFDNDYSQMLGYTQKELEHYFNDHIEETAKEMGISKEELLKEIKTYYNGFSFDGEHFVYNPFSVLRFFDERKFQNYWFESRSPSFIYEYVKGRKIEYEDLVKYTVDSLDFTTREIEEANANIFFAQAGYLTFKGIKKYGITEKYILDYPNLEVKNSFSKLILEANYSLNEESYEKIYEIYELVEKNKIEEIIEEIKRIISAIPYNLQQKRESYYHSLIYTILASAGLNVTAEELTNLGRSDLVLEHNDKIYLFEIKLDKSAKEAIEQIKEKKYYEKYNGKEIYIIGININSEKRNIDEYIIEKIQSQP</sequence>
<gene>
    <name evidence="2" type="ORF">JRV97_07960</name>
</gene>
<keyword evidence="2" id="KW-0067">ATP-binding</keyword>
<keyword evidence="2" id="KW-0547">Nucleotide-binding</keyword>
<dbReference type="PANTHER" id="PTHR34825:SF1">
    <property type="entry name" value="AAA-ATPASE-LIKE DOMAIN-CONTAINING PROTEIN"/>
    <property type="match status" value="1"/>
</dbReference>
<dbReference type="Proteomes" id="UP001232493">
    <property type="component" value="Chromosome"/>
</dbReference>
<dbReference type="GO" id="GO:0005524">
    <property type="term" value="F:ATP binding"/>
    <property type="evidence" value="ECO:0007669"/>
    <property type="project" value="UniProtKB-KW"/>
</dbReference>
<evidence type="ECO:0000313" key="2">
    <source>
        <dbReference type="EMBL" id="WGS64304.1"/>
    </source>
</evidence>
<dbReference type="RefSeq" id="WP_280997860.1">
    <property type="nucleotide sequence ID" value="NZ_CP069362.1"/>
</dbReference>
<reference evidence="2 3" key="1">
    <citation type="submission" date="2021-02" db="EMBL/GenBank/DDBJ databases">
        <title>Characterization of Marinitoga sp. nov. str. BP5-C20A.</title>
        <authorList>
            <person name="Erauso G."/>
            <person name="Postec A."/>
        </authorList>
    </citation>
    <scope>NUCLEOTIDE SEQUENCE [LARGE SCALE GENOMIC DNA]</scope>
    <source>
        <strain evidence="2 3">BP5-C20A</strain>
    </source>
</reference>
<proteinExistence type="predicted"/>
<dbReference type="SUPFAM" id="SSF52540">
    <property type="entry name" value="P-loop containing nucleoside triphosphate hydrolases"/>
    <property type="match status" value="1"/>
</dbReference>
<name>A0ABY8PNU4_9BACT</name>
<dbReference type="InterPro" id="IPR012547">
    <property type="entry name" value="PDDEXK_9"/>
</dbReference>
<evidence type="ECO:0000259" key="1">
    <source>
        <dbReference type="Pfam" id="PF09820"/>
    </source>
</evidence>
<feature type="domain" description="AAA-ATPase-like" evidence="1">
    <location>
        <begin position="5"/>
        <end position="198"/>
    </location>
</feature>
<dbReference type="Pfam" id="PF08011">
    <property type="entry name" value="PDDEXK_9"/>
    <property type="match status" value="1"/>
</dbReference>
<dbReference type="InterPro" id="IPR027417">
    <property type="entry name" value="P-loop_NTPase"/>
</dbReference>
<keyword evidence="3" id="KW-1185">Reference proteome</keyword>
<evidence type="ECO:0000313" key="3">
    <source>
        <dbReference type="Proteomes" id="UP001232493"/>
    </source>
</evidence>
<dbReference type="EMBL" id="CP069362">
    <property type="protein sequence ID" value="WGS64304.1"/>
    <property type="molecule type" value="Genomic_DNA"/>
</dbReference>
<dbReference type="Pfam" id="PF09820">
    <property type="entry name" value="AAA-ATPase_like"/>
    <property type="match status" value="1"/>
</dbReference>
<protein>
    <submittedName>
        <fullName evidence="2">ATP-binding protein</fullName>
    </submittedName>
</protein>
<organism evidence="2 3">
    <name type="scientific">Marinitoga aeolica</name>
    <dbReference type="NCBI Taxonomy" id="2809031"/>
    <lineage>
        <taxon>Bacteria</taxon>
        <taxon>Thermotogati</taxon>
        <taxon>Thermotogota</taxon>
        <taxon>Thermotogae</taxon>
        <taxon>Petrotogales</taxon>
        <taxon>Petrotogaceae</taxon>
        <taxon>Marinitoga</taxon>
    </lineage>
</organism>
<dbReference type="PANTHER" id="PTHR34825">
    <property type="entry name" value="CONSERVED PROTEIN, WITH A WEAK D-GALACTARATE DEHYDRATASE/ALTRONATE HYDROLASE DOMAIN"/>
    <property type="match status" value="1"/>
</dbReference>
<accession>A0ABY8PNU4</accession>
<dbReference type="InterPro" id="IPR018631">
    <property type="entry name" value="AAA-ATPase-like_dom"/>
</dbReference>